<dbReference type="AlphaFoldDB" id="A0A9W7DTH0"/>
<feature type="region of interest" description="Disordered" evidence="8">
    <location>
        <begin position="31"/>
        <end position="59"/>
    </location>
</feature>
<dbReference type="InterPro" id="IPR028889">
    <property type="entry name" value="USP"/>
</dbReference>
<evidence type="ECO:0000259" key="9">
    <source>
        <dbReference type="PROSITE" id="PS50235"/>
    </source>
</evidence>
<dbReference type="CDD" id="cd02674">
    <property type="entry name" value="Peptidase_C19R"/>
    <property type="match status" value="1"/>
</dbReference>
<organism evidence="10 11">
    <name type="scientific">Triparma retinervis</name>
    <dbReference type="NCBI Taxonomy" id="2557542"/>
    <lineage>
        <taxon>Eukaryota</taxon>
        <taxon>Sar</taxon>
        <taxon>Stramenopiles</taxon>
        <taxon>Ochrophyta</taxon>
        <taxon>Bolidophyceae</taxon>
        <taxon>Parmales</taxon>
        <taxon>Triparmaceae</taxon>
        <taxon>Triparma</taxon>
    </lineage>
</organism>
<accession>A0A9W7DTH0</accession>
<evidence type="ECO:0000256" key="6">
    <source>
        <dbReference type="ARBA" id="ARBA00022801"/>
    </source>
</evidence>
<comment type="catalytic activity">
    <reaction evidence="1">
        <text>Thiol-dependent hydrolysis of ester, thioester, amide, peptide and isopeptide bonds formed by the C-terminal Gly of ubiquitin (a 76-residue protein attached to proteins as an intracellular targeting signal).</text>
        <dbReference type="EC" id="3.4.19.12"/>
    </reaction>
</comment>
<keyword evidence="11" id="KW-1185">Reference proteome</keyword>
<dbReference type="Gene3D" id="3.90.70.10">
    <property type="entry name" value="Cysteine proteinases"/>
    <property type="match status" value="1"/>
</dbReference>
<protein>
    <recommendedName>
        <fullName evidence="3">ubiquitinyl hydrolase 1</fullName>
        <ecNumber evidence="3">3.4.19.12</ecNumber>
    </recommendedName>
</protein>
<dbReference type="EMBL" id="BRXZ01000850">
    <property type="protein sequence ID" value="GMH55669.1"/>
    <property type="molecule type" value="Genomic_DNA"/>
</dbReference>
<dbReference type="Proteomes" id="UP001165082">
    <property type="component" value="Unassembled WGS sequence"/>
</dbReference>
<gene>
    <name evidence="10" type="ORF">TrRE_jg2179</name>
</gene>
<evidence type="ECO:0000256" key="3">
    <source>
        <dbReference type="ARBA" id="ARBA00012759"/>
    </source>
</evidence>
<evidence type="ECO:0000256" key="7">
    <source>
        <dbReference type="ARBA" id="ARBA00022807"/>
    </source>
</evidence>
<evidence type="ECO:0000256" key="5">
    <source>
        <dbReference type="ARBA" id="ARBA00022786"/>
    </source>
</evidence>
<evidence type="ECO:0000313" key="10">
    <source>
        <dbReference type="EMBL" id="GMH55669.1"/>
    </source>
</evidence>
<comment type="similarity">
    <text evidence="2">Belongs to the peptidase C19 family.</text>
</comment>
<dbReference type="OrthoDB" id="292964at2759"/>
<feature type="non-terminal residue" evidence="10">
    <location>
        <position position="418"/>
    </location>
</feature>
<comment type="caution">
    <text evidence="10">The sequence shown here is derived from an EMBL/GenBank/DDBJ whole genome shotgun (WGS) entry which is preliminary data.</text>
</comment>
<feature type="compositionally biased region" description="Low complexity" evidence="8">
    <location>
        <begin position="43"/>
        <end position="52"/>
    </location>
</feature>
<dbReference type="GO" id="GO:0004843">
    <property type="term" value="F:cysteine-type deubiquitinase activity"/>
    <property type="evidence" value="ECO:0007669"/>
    <property type="project" value="UniProtKB-EC"/>
</dbReference>
<proteinExistence type="inferred from homology"/>
<keyword evidence="4" id="KW-0645">Protease</keyword>
<dbReference type="InterPro" id="IPR050185">
    <property type="entry name" value="Ub_carboxyl-term_hydrolase"/>
</dbReference>
<sequence>MGAGCTKGPPEWQGRKSTIVEVPEVSSNVNKRVTKSDIATTLSRPSSSPSRVGRGHSRKASTYSLVHAAALTKLYSSSNMKTRGPPQGISGLPNYGNTCYFNTTVQALFCTPPLTDYFLGYDYTRELNKSNPFGSKGASVALAFGASMKSIWRSDPPRSPSPVADVKSLHRSLCGFHRDFGDFGQHDAAECLGFLLDALHEDLNRVEGGKPYVEDVERVVGGGGEEEDVMEDDLMEDDLMEDEEVAAKAWEGYLRRNRSIIVDLFQGQLRSTLRCCNASKGGGKGCGREVRKFEPFMFLTLPVDPKGGSVEEAIKSFCKTEVMDGDNMWYCSSCACHVRALKKIEVWKVPPMLIVHLKRFGGSDGGKIQAPVTFPLADLDASKFLKSPGGTGNTAYDCYAVALHHGTAGGGHYTALGK</sequence>
<dbReference type="GO" id="GO:0016579">
    <property type="term" value="P:protein deubiquitination"/>
    <property type="evidence" value="ECO:0007669"/>
    <property type="project" value="InterPro"/>
</dbReference>
<dbReference type="Pfam" id="PF00443">
    <property type="entry name" value="UCH"/>
    <property type="match status" value="1"/>
</dbReference>
<keyword evidence="5" id="KW-0833">Ubl conjugation pathway</keyword>
<dbReference type="InterPro" id="IPR038765">
    <property type="entry name" value="Papain-like_cys_pep_sf"/>
</dbReference>
<dbReference type="PROSITE" id="PS50235">
    <property type="entry name" value="USP_3"/>
    <property type="match status" value="1"/>
</dbReference>
<feature type="compositionally biased region" description="Polar residues" evidence="8">
    <location>
        <begin position="31"/>
        <end position="42"/>
    </location>
</feature>
<evidence type="ECO:0000313" key="11">
    <source>
        <dbReference type="Proteomes" id="UP001165082"/>
    </source>
</evidence>
<feature type="domain" description="USP" evidence="9">
    <location>
        <begin position="90"/>
        <end position="418"/>
    </location>
</feature>
<evidence type="ECO:0000256" key="4">
    <source>
        <dbReference type="ARBA" id="ARBA00022670"/>
    </source>
</evidence>
<evidence type="ECO:0000256" key="8">
    <source>
        <dbReference type="SAM" id="MobiDB-lite"/>
    </source>
</evidence>
<dbReference type="InterPro" id="IPR001394">
    <property type="entry name" value="Peptidase_C19_UCH"/>
</dbReference>
<evidence type="ECO:0000256" key="2">
    <source>
        <dbReference type="ARBA" id="ARBA00009085"/>
    </source>
</evidence>
<dbReference type="PANTHER" id="PTHR21646:SF24">
    <property type="entry name" value="UBIQUITIN CARBOXYL-TERMINAL HYDROLASE"/>
    <property type="match status" value="1"/>
</dbReference>
<keyword evidence="6" id="KW-0378">Hydrolase</keyword>
<dbReference type="SUPFAM" id="SSF54001">
    <property type="entry name" value="Cysteine proteinases"/>
    <property type="match status" value="1"/>
</dbReference>
<keyword evidence="7" id="KW-0788">Thiol protease</keyword>
<name>A0A9W7DTH0_9STRA</name>
<dbReference type="EC" id="3.4.19.12" evidence="3"/>
<reference evidence="10" key="1">
    <citation type="submission" date="2022-07" db="EMBL/GenBank/DDBJ databases">
        <title>Genome analysis of Parmales, a sister group of diatoms, reveals the evolutionary specialization of diatoms from phago-mixotrophs to photoautotrophs.</title>
        <authorList>
            <person name="Ban H."/>
            <person name="Sato S."/>
            <person name="Yoshikawa S."/>
            <person name="Kazumasa Y."/>
            <person name="Nakamura Y."/>
            <person name="Ichinomiya M."/>
            <person name="Saitoh K."/>
            <person name="Sato N."/>
            <person name="Blanc-Mathieu R."/>
            <person name="Endo H."/>
            <person name="Kuwata A."/>
            <person name="Ogata H."/>
        </authorList>
    </citation>
    <scope>NUCLEOTIDE SEQUENCE</scope>
</reference>
<dbReference type="PANTHER" id="PTHR21646">
    <property type="entry name" value="UBIQUITIN CARBOXYL-TERMINAL HYDROLASE"/>
    <property type="match status" value="1"/>
</dbReference>
<dbReference type="GO" id="GO:0006508">
    <property type="term" value="P:proteolysis"/>
    <property type="evidence" value="ECO:0007669"/>
    <property type="project" value="UniProtKB-KW"/>
</dbReference>
<evidence type="ECO:0000256" key="1">
    <source>
        <dbReference type="ARBA" id="ARBA00000707"/>
    </source>
</evidence>